<dbReference type="SMART" id="SM00432">
    <property type="entry name" value="MADS"/>
    <property type="match status" value="1"/>
</dbReference>
<dbReference type="Pfam" id="PF00319">
    <property type="entry name" value="SRF-TF"/>
    <property type="match status" value="1"/>
</dbReference>
<dbReference type="GO" id="GO:0060914">
    <property type="term" value="P:heart formation"/>
    <property type="evidence" value="ECO:0000316"/>
    <property type="project" value="ZFIN"/>
</dbReference>
<evidence type="ECO:0000256" key="2">
    <source>
        <dbReference type="ARBA" id="ARBA00023015"/>
    </source>
</evidence>
<evidence type="ECO:0000256" key="3">
    <source>
        <dbReference type="ARBA" id="ARBA00023125"/>
    </source>
</evidence>
<evidence type="ECO:0000256" key="7">
    <source>
        <dbReference type="SAM" id="MobiDB-lite"/>
    </source>
</evidence>
<keyword evidence="6" id="KW-0539">Nucleus</keyword>
<dbReference type="InterPro" id="IPR022102">
    <property type="entry name" value="HJURP_C"/>
</dbReference>
<dbReference type="PROSITE" id="PS00350">
    <property type="entry name" value="MADS_BOX_1"/>
    <property type="match status" value="1"/>
</dbReference>
<protein>
    <submittedName>
        <fullName evidence="10">Myocyte enhancer factor 2cb isoform X12</fullName>
    </submittedName>
</protein>
<organism evidence="9 10">
    <name type="scientific">Danio rerio</name>
    <name type="common">Zebrafish</name>
    <name type="synonym">Brachydanio rerio</name>
    <dbReference type="NCBI Taxonomy" id="7955"/>
    <lineage>
        <taxon>Eukaryota</taxon>
        <taxon>Metazoa</taxon>
        <taxon>Chordata</taxon>
        <taxon>Craniata</taxon>
        <taxon>Vertebrata</taxon>
        <taxon>Euteleostomi</taxon>
        <taxon>Actinopterygii</taxon>
        <taxon>Neopterygii</taxon>
        <taxon>Teleostei</taxon>
        <taxon>Ostariophysi</taxon>
        <taxon>Cypriniformes</taxon>
        <taxon>Danionidae</taxon>
        <taxon>Danioninae</taxon>
        <taxon>Danio</taxon>
    </lineage>
</organism>
<dbReference type="OrthoDB" id="1898716at2759"/>
<evidence type="ECO:0000313" key="9">
    <source>
        <dbReference type="Proteomes" id="UP000000437"/>
    </source>
</evidence>
<dbReference type="FunFam" id="3.40.1810.10:FF:000001">
    <property type="entry name" value="Myocyte-specific enhancer factor 2A homolog"/>
    <property type="match status" value="1"/>
</dbReference>
<dbReference type="RefSeq" id="XP_009300039.1">
    <property type="nucleotide sequence ID" value="XM_009301764.5"/>
</dbReference>
<feature type="domain" description="MADS-box" evidence="8">
    <location>
        <begin position="1"/>
        <end position="61"/>
    </location>
</feature>
<sequence length="483" mass="52005">MGRKKIQITRIMDERNRQVTFTKRKFGLMKKAYELSVLCDCEIALIIFNSTNKLFQYASTDMDKVLLKYTEYNEPHESRTNSDIVETLRKKGLNGCDSPDPDADDSALSKKENKGGESLELESALALTPLTEEKYKQINEEFDLMIKAQKIPAVPSSTYDMTIPVNNQIYPGNHNLLPLAHHGLQRNSMSPGVTHRPPSAGGLMGTDLSTGAGTSAGNGYGNHRNSPGLLVSSGGMNKSMQAKSPPPVNLGMNSRKPDLRVLIPPGAKNNMPSINQRINNSQSAQSLATPVVSVATPTLPGQGMGGYPSAISTSYGTEYSLSSADLSSISGFNSANTLHLGSMSGWQQHQIQNMQHSALSQLGNCSSSHLCQGSNLSLPSTQSLHIKSEPVSPPRDRSSSTTPGGYGQLPSHQQHQGPTSQGRQDSGRSPADSLSSCGSSHEGSDRDEHRPDFHSPLGLGRPGLDDQDSPSIKRIRLSEGWAT</sequence>
<dbReference type="GO" id="GO:0005634">
    <property type="term" value="C:nucleus"/>
    <property type="evidence" value="ECO:0007669"/>
    <property type="project" value="UniProtKB-SubCell"/>
</dbReference>
<feature type="compositionally biased region" description="Polar residues" evidence="7">
    <location>
        <begin position="410"/>
        <end position="424"/>
    </location>
</feature>
<feature type="region of interest" description="Disordered" evidence="7">
    <location>
        <begin position="380"/>
        <end position="483"/>
    </location>
</feature>
<dbReference type="InterPro" id="IPR036879">
    <property type="entry name" value="TF_MADSbox_sf"/>
</dbReference>
<evidence type="ECO:0000256" key="1">
    <source>
        <dbReference type="ARBA" id="ARBA00004123"/>
    </source>
</evidence>
<evidence type="ECO:0000256" key="5">
    <source>
        <dbReference type="ARBA" id="ARBA00023163"/>
    </source>
</evidence>
<evidence type="ECO:0000259" key="8">
    <source>
        <dbReference type="PROSITE" id="PS50066"/>
    </source>
</evidence>
<keyword evidence="5" id="KW-0804">Transcription</keyword>
<dbReference type="PRINTS" id="PR00404">
    <property type="entry name" value="MADSDOMAIN"/>
</dbReference>
<dbReference type="CDD" id="cd00265">
    <property type="entry name" value="MADS_MEF2_like"/>
    <property type="match status" value="1"/>
</dbReference>
<dbReference type="ZFIN" id="ZDB-GENE-040901-7">
    <property type="gene designation" value="mef2cb"/>
</dbReference>
<keyword evidence="3" id="KW-0238">DNA-binding</keyword>
<gene>
    <name evidence="10 11" type="primary">mef2cb</name>
    <name evidence="10" type="synonym">si:ch211-202e12.2</name>
</gene>
<dbReference type="PANTHER" id="PTHR11945">
    <property type="entry name" value="MADS BOX PROTEIN"/>
    <property type="match status" value="1"/>
</dbReference>
<dbReference type="GeneID" id="798771"/>
<keyword evidence="4" id="KW-0010">Activator</keyword>
<dbReference type="AGR" id="ZFIN:ZDB-GENE-040901-7"/>
<dbReference type="GO" id="GO:0055013">
    <property type="term" value="P:cardiac muscle cell development"/>
    <property type="evidence" value="ECO:0000316"/>
    <property type="project" value="ZFIN"/>
</dbReference>
<feature type="region of interest" description="Disordered" evidence="7">
    <location>
        <begin position="93"/>
        <end position="116"/>
    </location>
</feature>
<accession>A0A8M3B9V7</accession>
<dbReference type="CTD" id="798771"/>
<dbReference type="SUPFAM" id="SSF55455">
    <property type="entry name" value="SRF-like"/>
    <property type="match status" value="1"/>
</dbReference>
<dbReference type="InterPro" id="IPR033896">
    <property type="entry name" value="MEF2-like_N"/>
</dbReference>
<dbReference type="GO" id="GO:0046983">
    <property type="term" value="F:protein dimerization activity"/>
    <property type="evidence" value="ECO:0007669"/>
    <property type="project" value="InterPro"/>
</dbReference>
<reference evidence="10" key="1">
    <citation type="submission" date="2025-08" db="UniProtKB">
        <authorList>
            <consortium name="RefSeq"/>
        </authorList>
    </citation>
    <scope>IDENTIFICATION</scope>
    <source>
        <strain evidence="10">Tuebingen</strain>
        <tissue evidence="10">Fibroblasts and whole tissue</tissue>
    </source>
</reference>
<feature type="compositionally biased region" description="Basic and acidic residues" evidence="7">
    <location>
        <begin position="107"/>
        <end position="116"/>
    </location>
</feature>
<dbReference type="PANTHER" id="PTHR11945:SF145">
    <property type="entry name" value="MYOCYTE ENHANCER FACTOR 2B-RELATED"/>
    <property type="match status" value="1"/>
</dbReference>
<dbReference type="InterPro" id="IPR002100">
    <property type="entry name" value="TF_MADSbox"/>
</dbReference>
<dbReference type="GO" id="GO:0000977">
    <property type="term" value="F:RNA polymerase II transcription regulatory region sequence-specific DNA binding"/>
    <property type="evidence" value="ECO:0007669"/>
    <property type="project" value="InterPro"/>
</dbReference>
<evidence type="ECO:0000313" key="10">
    <source>
        <dbReference type="RefSeq" id="XP_009300039.1"/>
    </source>
</evidence>
<evidence type="ECO:0000313" key="11">
    <source>
        <dbReference type="ZFIN" id="ZDB-GENE-040901-7"/>
    </source>
</evidence>
<comment type="subcellular location">
    <subcellularLocation>
        <location evidence="1">Nucleus</location>
    </subcellularLocation>
</comment>
<dbReference type="AlphaFoldDB" id="A0A8M3B9V7"/>
<name>A0A8M3B9V7_DANRE</name>
<dbReference type="GO" id="GO:0007507">
    <property type="term" value="P:heart development"/>
    <property type="evidence" value="ECO:0000315"/>
    <property type="project" value="ZFIN"/>
</dbReference>
<dbReference type="GO" id="GO:0045944">
    <property type="term" value="P:positive regulation of transcription by RNA polymerase II"/>
    <property type="evidence" value="ECO:0007669"/>
    <property type="project" value="InterPro"/>
</dbReference>
<feature type="region of interest" description="Disordered" evidence="7">
    <location>
        <begin position="229"/>
        <end position="254"/>
    </location>
</feature>
<dbReference type="Pfam" id="PF12347">
    <property type="entry name" value="HJURP_C"/>
    <property type="match status" value="1"/>
</dbReference>
<evidence type="ECO:0000256" key="6">
    <source>
        <dbReference type="ARBA" id="ARBA00023242"/>
    </source>
</evidence>
<proteinExistence type="predicted"/>
<dbReference type="PROSITE" id="PS50066">
    <property type="entry name" value="MADS_BOX_2"/>
    <property type="match status" value="1"/>
</dbReference>
<dbReference type="Proteomes" id="UP000000437">
    <property type="component" value="Chromosome 5"/>
</dbReference>
<keyword evidence="2" id="KW-0805">Transcription regulation</keyword>
<dbReference type="GO" id="GO:0055007">
    <property type="term" value="P:cardiac muscle cell differentiation"/>
    <property type="evidence" value="ECO:0000316"/>
    <property type="project" value="ZFIN"/>
</dbReference>
<dbReference type="GO" id="GO:0006351">
    <property type="term" value="P:DNA-templated transcription"/>
    <property type="evidence" value="ECO:0000314"/>
    <property type="project" value="ZFIN"/>
</dbReference>
<evidence type="ECO:0000256" key="4">
    <source>
        <dbReference type="ARBA" id="ARBA00023159"/>
    </source>
</evidence>
<keyword evidence="9" id="KW-1185">Reference proteome</keyword>
<dbReference type="GO" id="GO:0003143">
    <property type="term" value="P:embryonic heart tube morphogenesis"/>
    <property type="evidence" value="ECO:0000315"/>
    <property type="project" value="ZFIN"/>
</dbReference>
<dbReference type="Gene3D" id="3.40.1810.10">
    <property type="entry name" value="Transcription factor, MADS-box"/>
    <property type="match status" value="1"/>
</dbReference>
<feature type="compositionally biased region" description="Basic and acidic residues" evidence="7">
    <location>
        <begin position="442"/>
        <end position="453"/>
    </location>
</feature>